<keyword evidence="4 5" id="KW-0472">Membrane</keyword>
<evidence type="ECO:0000256" key="4">
    <source>
        <dbReference type="ARBA" id="ARBA00023136"/>
    </source>
</evidence>
<dbReference type="PANTHER" id="PTHR37422:SF13">
    <property type="entry name" value="LIPOPOLYSACCHARIDE BIOSYNTHESIS PROTEIN PA4999-RELATED"/>
    <property type="match status" value="1"/>
</dbReference>
<name>A0A7U7G925_9GAMM</name>
<feature type="transmembrane region" description="Helical" evidence="5">
    <location>
        <begin position="117"/>
        <end position="141"/>
    </location>
</feature>
<keyword evidence="8" id="KW-1185">Reference proteome</keyword>
<feature type="transmembrane region" description="Helical" evidence="5">
    <location>
        <begin position="378"/>
        <end position="398"/>
    </location>
</feature>
<dbReference type="InterPro" id="IPR051533">
    <property type="entry name" value="WaaL-like"/>
</dbReference>
<dbReference type="InterPro" id="IPR007016">
    <property type="entry name" value="O-antigen_ligase-rel_domated"/>
</dbReference>
<feature type="domain" description="O-antigen ligase-related" evidence="6">
    <location>
        <begin position="187"/>
        <end position="326"/>
    </location>
</feature>
<feature type="transmembrane region" description="Helical" evidence="5">
    <location>
        <begin position="225"/>
        <end position="244"/>
    </location>
</feature>
<feature type="transmembrane region" description="Helical" evidence="5">
    <location>
        <begin position="34"/>
        <end position="52"/>
    </location>
</feature>
<keyword evidence="3 5" id="KW-1133">Transmembrane helix</keyword>
<feature type="transmembrane region" description="Helical" evidence="5">
    <location>
        <begin position="320"/>
        <end position="341"/>
    </location>
</feature>
<evidence type="ECO:0000256" key="3">
    <source>
        <dbReference type="ARBA" id="ARBA00022989"/>
    </source>
</evidence>
<evidence type="ECO:0000313" key="7">
    <source>
        <dbReference type="EMBL" id="CDH44093.1"/>
    </source>
</evidence>
<comment type="caution">
    <text evidence="7">The sequence shown here is derived from an EMBL/GenBank/DDBJ whole genome shotgun (WGS) entry which is preliminary data.</text>
</comment>
<dbReference type="PANTHER" id="PTHR37422">
    <property type="entry name" value="TEICHURONIC ACID BIOSYNTHESIS PROTEIN TUAE"/>
    <property type="match status" value="1"/>
</dbReference>
<dbReference type="AlphaFoldDB" id="A0A7U7G925"/>
<evidence type="ECO:0000313" key="8">
    <source>
        <dbReference type="Proteomes" id="UP000019184"/>
    </source>
</evidence>
<dbReference type="Pfam" id="PF04932">
    <property type="entry name" value="Wzy_C"/>
    <property type="match status" value="1"/>
</dbReference>
<gene>
    <name evidence="7" type="ORF">BN874_1500006</name>
</gene>
<feature type="transmembrane region" description="Helical" evidence="5">
    <location>
        <begin position="353"/>
        <end position="372"/>
    </location>
</feature>
<feature type="transmembrane region" description="Helical" evidence="5">
    <location>
        <begin position="64"/>
        <end position="81"/>
    </location>
</feature>
<feature type="transmembrane region" description="Helical" evidence="5">
    <location>
        <begin position="178"/>
        <end position="195"/>
    </location>
</feature>
<dbReference type="OrthoDB" id="1118146at2"/>
<sequence>MKLTPFHYKIQEAFFRQGWLLPAVLPLTQIGGRALFNVVAGSYALWGLLSLWSRRKQLDRMTALLYLLLLSVFLLGIPGAVEPAGALRTWGMFLMQSLTLLLMQAALQESSTQLDRLLNVMALLGGITLAGLYVLLPYYVLGGSGQPFDPSTQLQEDNLPFLLPFMLGWIWRQQQARWRYGAMVGVIAASLGYVVLAEGRAALLGLCVGLAVFCWTVLGWRLRWIALLMILVLAMGIVANTGPFRKAEMDPEHPLDAFTTGRTILWRQALAHPPARLWLGVGIGNGFRATQVLNFEIDSNQIQVKHLHNFLMDAWYETGLLGLGALLALIGTVLGRLAWVWQRLSAGDRQRAGVVLAAALAIMTAGLLSFSYTSRYFACYLFACLGGLSYCATLPAAADTIPDRR</sequence>
<accession>A0A7U7G925</accession>
<dbReference type="RefSeq" id="WP_051497430.1">
    <property type="nucleotide sequence ID" value="NZ_CBTK010000058.1"/>
</dbReference>
<evidence type="ECO:0000256" key="5">
    <source>
        <dbReference type="SAM" id="Phobius"/>
    </source>
</evidence>
<comment type="subcellular location">
    <subcellularLocation>
        <location evidence="1">Membrane</location>
        <topology evidence="1">Multi-pass membrane protein</topology>
    </subcellularLocation>
</comment>
<feature type="transmembrane region" description="Helical" evidence="5">
    <location>
        <begin position="201"/>
        <end position="218"/>
    </location>
</feature>
<dbReference type="EMBL" id="CBTK010000058">
    <property type="protein sequence ID" value="CDH44093.1"/>
    <property type="molecule type" value="Genomic_DNA"/>
</dbReference>
<dbReference type="GO" id="GO:0016020">
    <property type="term" value="C:membrane"/>
    <property type="evidence" value="ECO:0007669"/>
    <property type="project" value="UniProtKB-SubCell"/>
</dbReference>
<proteinExistence type="predicted"/>
<keyword evidence="2 5" id="KW-0812">Transmembrane</keyword>
<evidence type="ECO:0000256" key="1">
    <source>
        <dbReference type="ARBA" id="ARBA00004141"/>
    </source>
</evidence>
<reference evidence="7 8" key="1">
    <citation type="journal article" date="2014" name="ISME J.">
        <title>Candidatus Competibacter-lineage genomes retrieved from metagenomes reveal functional metabolic diversity.</title>
        <authorList>
            <person name="McIlroy S.J."/>
            <person name="Albertsen M."/>
            <person name="Andresen E.K."/>
            <person name="Saunders A.M."/>
            <person name="Kristiansen R."/>
            <person name="Stokholm-Bjerregaard M."/>
            <person name="Nielsen K.L."/>
            <person name="Nielsen P.H."/>
        </authorList>
    </citation>
    <scope>NUCLEOTIDE SEQUENCE [LARGE SCALE GENOMIC DNA]</scope>
    <source>
        <strain evidence="7 8">Run_B_J11</strain>
    </source>
</reference>
<organism evidence="7 8">
    <name type="scientific">Candidatus Contendobacter odensis Run_B_J11</name>
    <dbReference type="NCBI Taxonomy" id="1400861"/>
    <lineage>
        <taxon>Bacteria</taxon>
        <taxon>Pseudomonadati</taxon>
        <taxon>Pseudomonadota</taxon>
        <taxon>Gammaproteobacteria</taxon>
        <taxon>Candidatus Competibacteraceae</taxon>
        <taxon>Candidatus Contendibacter</taxon>
    </lineage>
</organism>
<protein>
    <submittedName>
        <fullName evidence="7">O-antigen polymerase</fullName>
    </submittedName>
</protein>
<evidence type="ECO:0000256" key="2">
    <source>
        <dbReference type="ARBA" id="ARBA00022692"/>
    </source>
</evidence>
<evidence type="ECO:0000259" key="6">
    <source>
        <dbReference type="Pfam" id="PF04932"/>
    </source>
</evidence>
<dbReference type="Proteomes" id="UP000019184">
    <property type="component" value="Unassembled WGS sequence"/>
</dbReference>